<evidence type="ECO:0000256" key="1">
    <source>
        <dbReference type="SAM" id="MobiDB-lite"/>
    </source>
</evidence>
<sequence>MAGLIALAMTLTTACSPGASRSDVTVKQLDERSEQIGQSLTATIDGVDRYQDDISGGGEMWENAEVNDDDPNGWRYWQWSAAIELAPDAELTPQQAADRMIEFLEEDGWTADEPAVDTGSDRLGFRKSDDLGDGWYVEITYWKDPPPDPQNLSVTVISPSTNRP</sequence>
<reference evidence="3" key="1">
    <citation type="journal article" date="2019" name="Int. J. Syst. Evol. Microbiol.">
        <title>The Global Catalogue of Microorganisms (GCM) 10K type strain sequencing project: providing services to taxonomists for standard genome sequencing and annotation.</title>
        <authorList>
            <consortium name="The Broad Institute Genomics Platform"/>
            <consortium name="The Broad Institute Genome Sequencing Center for Infectious Disease"/>
            <person name="Wu L."/>
            <person name="Ma J."/>
        </authorList>
    </citation>
    <scope>NUCLEOTIDE SEQUENCE [LARGE SCALE GENOMIC DNA]</scope>
    <source>
        <strain evidence="3">CCUG 42722</strain>
    </source>
</reference>
<feature type="region of interest" description="Disordered" evidence="1">
    <location>
        <begin position="145"/>
        <end position="164"/>
    </location>
</feature>
<feature type="compositionally biased region" description="Polar residues" evidence="1">
    <location>
        <begin position="150"/>
        <end position="164"/>
    </location>
</feature>
<evidence type="ECO:0000313" key="2">
    <source>
        <dbReference type="EMBL" id="MFC4627933.1"/>
    </source>
</evidence>
<comment type="caution">
    <text evidence="2">The sequence shown here is derived from an EMBL/GenBank/DDBJ whole genome shotgun (WGS) entry which is preliminary data.</text>
</comment>
<accession>A0ABV9HEL6</accession>
<dbReference type="Proteomes" id="UP001596011">
    <property type="component" value="Unassembled WGS sequence"/>
</dbReference>
<organism evidence="2 3">
    <name type="scientific">Promicromonospora alba</name>
    <dbReference type="NCBI Taxonomy" id="1616110"/>
    <lineage>
        <taxon>Bacteria</taxon>
        <taxon>Bacillati</taxon>
        <taxon>Actinomycetota</taxon>
        <taxon>Actinomycetes</taxon>
        <taxon>Micrococcales</taxon>
        <taxon>Promicromonosporaceae</taxon>
        <taxon>Promicromonospora</taxon>
    </lineage>
</organism>
<dbReference type="RefSeq" id="WP_377133543.1">
    <property type="nucleotide sequence ID" value="NZ_JBHSFI010000003.1"/>
</dbReference>
<name>A0ABV9HEL6_9MICO</name>
<keyword evidence="3" id="KW-1185">Reference proteome</keyword>
<dbReference type="EMBL" id="JBHSFI010000003">
    <property type="protein sequence ID" value="MFC4627933.1"/>
    <property type="molecule type" value="Genomic_DNA"/>
</dbReference>
<evidence type="ECO:0000313" key="3">
    <source>
        <dbReference type="Proteomes" id="UP001596011"/>
    </source>
</evidence>
<proteinExistence type="predicted"/>
<protein>
    <submittedName>
        <fullName evidence="2">Uncharacterized protein</fullName>
    </submittedName>
</protein>
<gene>
    <name evidence="2" type="ORF">ACFO6V_06805</name>
</gene>